<dbReference type="GO" id="GO:0005975">
    <property type="term" value="P:carbohydrate metabolic process"/>
    <property type="evidence" value="ECO:0007669"/>
    <property type="project" value="InterPro"/>
</dbReference>
<dbReference type="InterPro" id="IPR035396">
    <property type="entry name" value="Bac_rhamnosid6H"/>
</dbReference>
<name>A0A2N9LKB4_9BACT</name>
<evidence type="ECO:0000256" key="3">
    <source>
        <dbReference type="ARBA" id="ARBA00022801"/>
    </source>
</evidence>
<dbReference type="InterPro" id="IPR016007">
    <property type="entry name" value="Alpha_rhamnosid"/>
</dbReference>
<dbReference type="Gene3D" id="2.60.120.260">
    <property type="entry name" value="Galactose-binding domain-like"/>
    <property type="match status" value="3"/>
</dbReference>
<dbReference type="Proteomes" id="UP000239735">
    <property type="component" value="Unassembled WGS sequence"/>
</dbReference>
<dbReference type="PANTHER" id="PTHR33307">
    <property type="entry name" value="ALPHA-RHAMNOSIDASE (EUROFUNG)"/>
    <property type="match status" value="1"/>
</dbReference>
<dbReference type="PIRSF" id="PIRSF010631">
    <property type="entry name" value="A-rhamnsds"/>
    <property type="match status" value="1"/>
</dbReference>
<accession>A0A2N9LKB4</accession>
<dbReference type="EMBL" id="OKRB01000098">
    <property type="protein sequence ID" value="SPE23700.1"/>
    <property type="molecule type" value="Genomic_DNA"/>
</dbReference>
<dbReference type="Gene3D" id="1.50.10.10">
    <property type="match status" value="1"/>
</dbReference>
<dbReference type="SUPFAM" id="SSF49785">
    <property type="entry name" value="Galactose-binding domain-like"/>
    <property type="match status" value="1"/>
</dbReference>
<dbReference type="Pfam" id="PF05592">
    <property type="entry name" value="Bac_rhamnosid"/>
    <property type="match status" value="1"/>
</dbReference>
<dbReference type="Gene3D" id="2.60.40.10">
    <property type="entry name" value="Immunoglobulins"/>
    <property type="match status" value="1"/>
</dbReference>
<sequence length="1124" mass="125977">MPGRKIGMQSNRFANGTEKMISRRKLLGSGMITTLLGALPRRAWALALNSVESVTDVRHERMEIARLNCEYRDNPIGIDVPRPRLFWQLHSSRRGDRQTAYRIMVASDQNLLKQGKADLWDSGRVLSDQTAQIEYGGAPLESRQECFWRVMAWDKDGRPSRWSDTASWTMGLLHPNEWQAKWVGDAVLADAANRPLTPIDCYRSQLARDPNVEKWITLDLGSAQRFDAVDIVPARPEGLSADFRTVMYPQRFKVETASGQDFSDARTVIDRTGGNFAAPRTPNCRFDFASAEARYVRLTITKLAKWAGSDYGVALGGFGVYAGQVCISREARISCSDSIESSEYSQSYLEKAKSAVELSADSKAVTVEFPGVPESRTVSRVPMLRREFTVGEPIRRARLYVTAQGFYELYLNETRIGDQVLAPGYTDYAKRIEYQTFDVTALVKTGSNVLGALLGYGWYAGHMNLHQLRCIDGFFPMLLGQLEIDLADGRRLTIVTDEKWKTTLSGPILWSDLLDGEGYDCRRELAGWNESSFDDSGWKAAYSEPRDGVLLVWPRCQPVRQVQTLRPISIREVKPNVFVYDFGQEISGYCRLKVTGAAGTAVKLRHAEMIAPDGMIDVGSLWGVAAEEDYILDGRSDRVLEPHFTYHGFRYVEVTGLTKTPADDALLAIWIHSDIETAGDFSCSNDLFNRMMEVARRTQSNLLFDVPAACAGRSERFAWLGDIRPCVQTAIFNMDAAGFFTKYAIDIRDEQTADGRYCDITPHDALRDTDRSVGSPGWADAGVSLPWQVYANYGDHRILVEHYASARRWVDFVFRNNPDCLWKNARGNDWGDWLSAGTPSTPKEVGSTAFFAHSADLVSKMAAKLGYGDDAARYRDLFERIKHAFVEAYVTSEGRIANDAQGNYALALHFDLLDEPLRSKSVMRLVEGIRRNEDHPTTGFWNSTELLLELSRHGGHSEAARMLNTRTMPSWGYIAENGTTFWESFDAIKRNQSLCHWTFSGVGEWLWRNVAGLNPDADDPGYRSITIRPRPAKEVSSCRARFPSVRGDIEIEWALRGREFRLDLAIPAGARAKVFFPGGDEDSVSEGDVSAKKASGVRFLSMSDSGPVFEVESGRYHFTSNYAG</sequence>
<dbReference type="InterPro" id="IPR012341">
    <property type="entry name" value="6hp_glycosidase-like_sf"/>
</dbReference>
<gene>
    <name evidence="9" type="ORF">SBA5_400112</name>
</gene>
<dbReference type="EC" id="3.2.1.40" evidence="2"/>
<dbReference type="Pfam" id="PF25788">
    <property type="entry name" value="Ig_Rha78A_N"/>
    <property type="match status" value="1"/>
</dbReference>
<dbReference type="InterPro" id="IPR035398">
    <property type="entry name" value="Bac_rhamnosid_C"/>
</dbReference>
<evidence type="ECO:0000259" key="7">
    <source>
        <dbReference type="Pfam" id="PF17389"/>
    </source>
</evidence>
<dbReference type="InterPro" id="IPR006311">
    <property type="entry name" value="TAT_signal"/>
</dbReference>
<comment type="catalytic activity">
    <reaction evidence="1">
        <text>Hydrolysis of terminal non-reducing alpha-L-rhamnose residues in alpha-L-rhamnosides.</text>
        <dbReference type="EC" id="3.2.1.40"/>
    </reaction>
</comment>
<feature type="domain" description="Alpha-L-rhamnosidase C-terminal" evidence="8">
    <location>
        <begin position="1017"/>
        <end position="1087"/>
    </location>
</feature>
<dbReference type="Pfam" id="PF17390">
    <property type="entry name" value="Bac_rhamnosid_C"/>
    <property type="match status" value="1"/>
</dbReference>
<reference evidence="10" key="1">
    <citation type="submission" date="2018-02" db="EMBL/GenBank/DDBJ databases">
        <authorList>
            <person name="Hausmann B."/>
        </authorList>
    </citation>
    <scope>NUCLEOTIDE SEQUENCE [LARGE SCALE GENOMIC DNA]</scope>
    <source>
        <strain evidence="10">Peat soil MAG SbA5</strain>
    </source>
</reference>
<evidence type="ECO:0000259" key="8">
    <source>
        <dbReference type="Pfam" id="PF17390"/>
    </source>
</evidence>
<evidence type="ECO:0000313" key="10">
    <source>
        <dbReference type="Proteomes" id="UP000239735"/>
    </source>
</evidence>
<evidence type="ECO:0000259" key="6">
    <source>
        <dbReference type="Pfam" id="PF08531"/>
    </source>
</evidence>
<evidence type="ECO:0000259" key="4">
    <source>
        <dbReference type="Pfam" id="PF00754"/>
    </source>
</evidence>
<proteinExistence type="predicted"/>
<dbReference type="Pfam" id="PF00754">
    <property type="entry name" value="F5_F8_type_C"/>
    <property type="match status" value="1"/>
</dbReference>
<dbReference type="SUPFAM" id="SSF48208">
    <property type="entry name" value="Six-hairpin glycosidases"/>
    <property type="match status" value="1"/>
</dbReference>
<dbReference type="Gene3D" id="2.60.420.10">
    <property type="entry name" value="Maltose phosphorylase, domain 3"/>
    <property type="match status" value="1"/>
</dbReference>
<dbReference type="Pfam" id="PF08531">
    <property type="entry name" value="Bac_rhamnosid_N"/>
    <property type="match status" value="1"/>
</dbReference>
<dbReference type="InterPro" id="IPR000421">
    <property type="entry name" value="FA58C"/>
</dbReference>
<evidence type="ECO:0000259" key="5">
    <source>
        <dbReference type="Pfam" id="PF05592"/>
    </source>
</evidence>
<dbReference type="AlphaFoldDB" id="A0A2N9LKB4"/>
<protein>
    <recommendedName>
        <fullName evidence="2">alpha-L-rhamnosidase</fullName>
        <ecNumber evidence="2">3.2.1.40</ecNumber>
    </recommendedName>
</protein>
<organism evidence="9 10">
    <name type="scientific">Candidatus Sulfuritelmatomonas gaucii</name>
    <dbReference type="NCBI Taxonomy" id="2043161"/>
    <lineage>
        <taxon>Bacteria</taxon>
        <taxon>Pseudomonadati</taxon>
        <taxon>Acidobacteriota</taxon>
        <taxon>Terriglobia</taxon>
        <taxon>Terriglobales</taxon>
        <taxon>Acidobacteriaceae</taxon>
        <taxon>Candidatus Sulfuritelmatomonas</taxon>
    </lineage>
</organism>
<dbReference type="InterPro" id="IPR008979">
    <property type="entry name" value="Galactose-bd-like_sf"/>
</dbReference>
<feature type="domain" description="Alpha-L-rhamnosidase concanavalin-like" evidence="5">
    <location>
        <begin position="572"/>
        <end position="672"/>
    </location>
</feature>
<dbReference type="PANTHER" id="PTHR33307:SF6">
    <property type="entry name" value="ALPHA-RHAMNOSIDASE (EUROFUNG)-RELATED"/>
    <property type="match status" value="1"/>
</dbReference>
<dbReference type="OrthoDB" id="9761045at2"/>
<dbReference type="InterPro" id="IPR008902">
    <property type="entry name" value="Rhamnosid_concanavalin"/>
</dbReference>
<dbReference type="InterPro" id="IPR008928">
    <property type="entry name" value="6-hairpin_glycosidase_sf"/>
</dbReference>
<dbReference type="GO" id="GO:0030596">
    <property type="term" value="F:alpha-L-rhamnosidase activity"/>
    <property type="evidence" value="ECO:0007669"/>
    <property type="project" value="UniProtKB-EC"/>
</dbReference>
<evidence type="ECO:0000256" key="2">
    <source>
        <dbReference type="ARBA" id="ARBA00012652"/>
    </source>
</evidence>
<feature type="domain" description="Alpha-L-rhamnosidase six-hairpin glycosidase" evidence="7">
    <location>
        <begin position="677"/>
        <end position="1010"/>
    </location>
</feature>
<dbReference type="Pfam" id="PF17389">
    <property type="entry name" value="Bac_rhamnosid6H"/>
    <property type="match status" value="1"/>
</dbReference>
<feature type="domain" description="F5/8 type C" evidence="4">
    <location>
        <begin position="210"/>
        <end position="307"/>
    </location>
</feature>
<evidence type="ECO:0000313" key="9">
    <source>
        <dbReference type="EMBL" id="SPE23700.1"/>
    </source>
</evidence>
<dbReference type="InterPro" id="IPR013737">
    <property type="entry name" value="Bac_rhamnosid_N"/>
</dbReference>
<dbReference type="InterPro" id="IPR013783">
    <property type="entry name" value="Ig-like_fold"/>
</dbReference>
<dbReference type="PROSITE" id="PS51318">
    <property type="entry name" value="TAT"/>
    <property type="match status" value="1"/>
</dbReference>
<evidence type="ECO:0000256" key="1">
    <source>
        <dbReference type="ARBA" id="ARBA00001445"/>
    </source>
</evidence>
<keyword evidence="3" id="KW-0378">Hydrolase</keyword>
<feature type="domain" description="Bacterial alpha-L-rhamnosidase N-terminal" evidence="6">
    <location>
        <begin position="393"/>
        <end position="562"/>
    </location>
</feature>